<accession>A0A0M8MAN3</accession>
<evidence type="ECO:0008006" key="3">
    <source>
        <dbReference type="Google" id="ProtNLM"/>
    </source>
</evidence>
<sequence>MKNLYALPAALMLLLVSCKSDKKEDAEVAIDPKKTDIYADKLNGKVKTVAERSFTFTNGAKGAAAGEPGHFDTDLQYDATGMLTIEKKYNAAGIANENTYKGRSNHIKETQYINGAAGMVTEHSYDKSGNVTSITRRTASNSQIDRIEMKYKGKSIVEKNTFNNQNTPIDKITYTCDKEGNIVEENIYMGTQSVKVRAVYEYDGKGHKTGETRYSGEKLSYKTSYTYDGDKLMNKITTGPNGDTEYAEVFKYDDKGNIIKFETFEKATNTRSEEVNVYDGKGNILNVTISNNGKMQFREMHTYDKNNNIISIMATDATGKILNNRNYAYTYDSNNNWTKKVVNIMGEPAFIIERAITYHP</sequence>
<dbReference type="RefSeq" id="WP_054405745.1">
    <property type="nucleotide sequence ID" value="NZ_FOYA01000013.1"/>
</dbReference>
<evidence type="ECO:0000313" key="2">
    <source>
        <dbReference type="Proteomes" id="UP000037755"/>
    </source>
</evidence>
<comment type="caution">
    <text evidence="1">The sequence shown here is derived from an EMBL/GenBank/DDBJ whole genome shotgun (WGS) entry which is preliminary data.</text>
</comment>
<dbReference type="OrthoDB" id="1046747at2"/>
<dbReference type="PROSITE" id="PS51257">
    <property type="entry name" value="PROKAR_LIPOPROTEIN"/>
    <property type="match status" value="1"/>
</dbReference>
<evidence type="ECO:0000313" key="1">
    <source>
        <dbReference type="EMBL" id="KOS04714.1"/>
    </source>
</evidence>
<dbReference type="Gene3D" id="2.180.10.10">
    <property type="entry name" value="RHS repeat-associated core"/>
    <property type="match status" value="1"/>
</dbReference>
<dbReference type="AlphaFoldDB" id="A0A0M8MAN3"/>
<dbReference type="Proteomes" id="UP000037755">
    <property type="component" value="Unassembled WGS sequence"/>
</dbReference>
<protein>
    <recommendedName>
        <fullName evidence="3">Sugar-binding protein</fullName>
    </recommendedName>
</protein>
<name>A0A0M8MAN3_9FLAO</name>
<gene>
    <name evidence="1" type="ORF">AM493_00625</name>
</gene>
<dbReference type="EMBL" id="LIYD01000005">
    <property type="protein sequence ID" value="KOS04714.1"/>
    <property type="molecule type" value="Genomic_DNA"/>
</dbReference>
<dbReference type="STRING" id="1202724.AM493_00625"/>
<proteinExistence type="predicted"/>
<dbReference type="PATRIC" id="fig|1202724.3.peg.121"/>
<reference evidence="1 2" key="1">
    <citation type="submission" date="2015-08" db="EMBL/GenBank/DDBJ databases">
        <title>Whole genome sequence of Flavobacterium akiainvivens IK-1T, from decaying Wikstroemia oahuensis, an endemic Hawaiian shrub.</title>
        <authorList>
            <person name="Wan X."/>
            <person name="Hou S."/>
            <person name="Saito J."/>
            <person name="Donachie S."/>
        </authorList>
    </citation>
    <scope>NUCLEOTIDE SEQUENCE [LARGE SCALE GENOMIC DNA]</scope>
    <source>
        <strain evidence="1 2">IK-1</strain>
    </source>
</reference>
<keyword evidence="2" id="KW-1185">Reference proteome</keyword>
<organism evidence="1 2">
    <name type="scientific">Flavobacterium akiainvivens</name>
    <dbReference type="NCBI Taxonomy" id="1202724"/>
    <lineage>
        <taxon>Bacteria</taxon>
        <taxon>Pseudomonadati</taxon>
        <taxon>Bacteroidota</taxon>
        <taxon>Flavobacteriia</taxon>
        <taxon>Flavobacteriales</taxon>
        <taxon>Flavobacteriaceae</taxon>
        <taxon>Flavobacterium</taxon>
    </lineage>
</organism>